<proteinExistence type="predicted"/>
<protein>
    <submittedName>
        <fullName evidence="1">Uncharacterized protein</fullName>
    </submittedName>
</protein>
<gene>
    <name evidence="1" type="ORF">ACFORG_02960</name>
</gene>
<organism evidence="1 2">
    <name type="scientific">Lutimaribacter marinistellae</name>
    <dbReference type="NCBI Taxonomy" id="1820329"/>
    <lineage>
        <taxon>Bacteria</taxon>
        <taxon>Pseudomonadati</taxon>
        <taxon>Pseudomonadota</taxon>
        <taxon>Alphaproteobacteria</taxon>
        <taxon>Rhodobacterales</taxon>
        <taxon>Roseobacteraceae</taxon>
        <taxon>Lutimaribacter</taxon>
    </lineage>
</organism>
<evidence type="ECO:0000313" key="2">
    <source>
        <dbReference type="Proteomes" id="UP001595629"/>
    </source>
</evidence>
<dbReference type="EMBL" id="JBHRXI010000001">
    <property type="protein sequence ID" value="MFC3612709.1"/>
    <property type="molecule type" value="Genomic_DNA"/>
</dbReference>
<name>A0ABV7TCG8_9RHOB</name>
<comment type="caution">
    <text evidence="1">The sequence shown here is derived from an EMBL/GenBank/DDBJ whole genome shotgun (WGS) entry which is preliminary data.</text>
</comment>
<accession>A0ABV7TCG8</accession>
<sequence>MIQTGVVYDREVYGAPDQTHLSELYRKKVSDLAETLADPEIRTQALEIVRGLIERVSVRHDEEGVTIGFEGALILMLLFLPRTQGAAVGRLAR</sequence>
<dbReference type="Proteomes" id="UP001595629">
    <property type="component" value="Unassembled WGS sequence"/>
</dbReference>
<keyword evidence="2" id="KW-1185">Reference proteome</keyword>
<dbReference type="RefSeq" id="WP_386733883.1">
    <property type="nucleotide sequence ID" value="NZ_JBHRXI010000001.1"/>
</dbReference>
<reference evidence="2" key="1">
    <citation type="journal article" date="2019" name="Int. J. Syst. Evol. Microbiol.">
        <title>The Global Catalogue of Microorganisms (GCM) 10K type strain sequencing project: providing services to taxonomists for standard genome sequencing and annotation.</title>
        <authorList>
            <consortium name="The Broad Institute Genomics Platform"/>
            <consortium name="The Broad Institute Genome Sequencing Center for Infectious Disease"/>
            <person name="Wu L."/>
            <person name="Ma J."/>
        </authorList>
    </citation>
    <scope>NUCLEOTIDE SEQUENCE [LARGE SCALE GENOMIC DNA]</scope>
    <source>
        <strain evidence="2">KCTC 42911</strain>
    </source>
</reference>
<evidence type="ECO:0000313" key="1">
    <source>
        <dbReference type="EMBL" id="MFC3612709.1"/>
    </source>
</evidence>